<accession>A0A2P6NPV5</accession>
<keyword evidence="2" id="KW-1185">Reference proteome</keyword>
<gene>
    <name evidence="1" type="ORF">PROFUN_05761</name>
</gene>
<sequence length="119" mass="13558">MQLVKQNVIEECNNKTYTLHPETLVSQPGIVNCQFDYVSDKTSAQLNILWYRRNERFYIPLESLVSKDDCIMGSQTVQGKLLQHASLVINHKATAHQTELRSNRQNLTGCFSSVTTTQV</sequence>
<protein>
    <submittedName>
        <fullName evidence="1">Uncharacterized protein</fullName>
    </submittedName>
</protein>
<evidence type="ECO:0000313" key="1">
    <source>
        <dbReference type="EMBL" id="PRP85990.1"/>
    </source>
</evidence>
<organism evidence="1 2">
    <name type="scientific">Planoprotostelium fungivorum</name>
    <dbReference type="NCBI Taxonomy" id="1890364"/>
    <lineage>
        <taxon>Eukaryota</taxon>
        <taxon>Amoebozoa</taxon>
        <taxon>Evosea</taxon>
        <taxon>Variosea</taxon>
        <taxon>Cavosteliida</taxon>
        <taxon>Cavosteliaceae</taxon>
        <taxon>Planoprotostelium</taxon>
    </lineage>
</organism>
<proteinExistence type="predicted"/>
<name>A0A2P6NPV5_9EUKA</name>
<dbReference type="InParanoid" id="A0A2P6NPV5"/>
<dbReference type="AlphaFoldDB" id="A0A2P6NPV5"/>
<reference evidence="1 2" key="1">
    <citation type="journal article" date="2018" name="Genome Biol. Evol.">
        <title>Multiple Roots of Fruiting Body Formation in Amoebozoa.</title>
        <authorList>
            <person name="Hillmann F."/>
            <person name="Forbes G."/>
            <person name="Novohradska S."/>
            <person name="Ferling I."/>
            <person name="Riege K."/>
            <person name="Groth M."/>
            <person name="Westermann M."/>
            <person name="Marz M."/>
            <person name="Spaller T."/>
            <person name="Winckler T."/>
            <person name="Schaap P."/>
            <person name="Glockner G."/>
        </authorList>
    </citation>
    <scope>NUCLEOTIDE SEQUENCE [LARGE SCALE GENOMIC DNA]</scope>
    <source>
        <strain evidence="1 2">Jena</strain>
    </source>
</reference>
<dbReference type="EMBL" id="MDYQ01000036">
    <property type="protein sequence ID" value="PRP85990.1"/>
    <property type="molecule type" value="Genomic_DNA"/>
</dbReference>
<comment type="caution">
    <text evidence="1">The sequence shown here is derived from an EMBL/GenBank/DDBJ whole genome shotgun (WGS) entry which is preliminary data.</text>
</comment>
<dbReference type="Proteomes" id="UP000241769">
    <property type="component" value="Unassembled WGS sequence"/>
</dbReference>
<evidence type="ECO:0000313" key="2">
    <source>
        <dbReference type="Proteomes" id="UP000241769"/>
    </source>
</evidence>